<dbReference type="GO" id="GO:0004497">
    <property type="term" value="F:monooxygenase activity"/>
    <property type="evidence" value="ECO:0007669"/>
    <property type="project" value="InterPro"/>
</dbReference>
<comment type="similarity">
    <text evidence="2">Belongs to the class-I pyridoxal-phosphate-dependent aminotransferase family.</text>
</comment>
<dbReference type="STRING" id="41047.A0A397H1M6"/>
<dbReference type="InterPro" id="IPR015424">
    <property type="entry name" value="PyrdxlP-dep_Trfase"/>
</dbReference>
<keyword evidence="6" id="KW-0663">Pyridoxal phosphate</keyword>
<dbReference type="InterPro" id="IPR004839">
    <property type="entry name" value="Aminotransferase_I/II_large"/>
</dbReference>
<dbReference type="PROSITE" id="PS00086">
    <property type="entry name" value="CYTOCHROME_P450"/>
    <property type="match status" value="1"/>
</dbReference>
<dbReference type="InterPro" id="IPR015421">
    <property type="entry name" value="PyrdxlP-dep_Trfase_major"/>
</dbReference>
<dbReference type="InterPro" id="IPR001128">
    <property type="entry name" value="Cyt_P450"/>
</dbReference>
<keyword evidence="9" id="KW-1133">Transmembrane helix</keyword>
<dbReference type="Pfam" id="PF00067">
    <property type="entry name" value="p450"/>
    <property type="match status" value="1"/>
</dbReference>
<dbReference type="InterPro" id="IPR036396">
    <property type="entry name" value="Cyt_P450_sf"/>
</dbReference>
<comment type="caution">
    <text evidence="11">The sequence shown here is derived from an EMBL/GenBank/DDBJ whole genome shotgun (WGS) entry which is preliminary data.</text>
</comment>
<evidence type="ECO:0000313" key="11">
    <source>
        <dbReference type="EMBL" id="RHZ55556.1"/>
    </source>
</evidence>
<dbReference type="GO" id="GO:0008483">
    <property type="term" value="F:transaminase activity"/>
    <property type="evidence" value="ECO:0007669"/>
    <property type="project" value="UniProtKB-KW"/>
</dbReference>
<dbReference type="VEuPathDB" id="FungiDB:CDV56_105733"/>
<keyword evidence="3" id="KW-0032">Aminotransferase</keyword>
<evidence type="ECO:0000256" key="1">
    <source>
        <dbReference type="ARBA" id="ARBA00001933"/>
    </source>
</evidence>
<dbReference type="Gene3D" id="3.40.640.10">
    <property type="entry name" value="Type I PLP-dependent aspartate aminotransferase-like (Major domain)"/>
    <property type="match status" value="1"/>
</dbReference>
<comment type="cofactor">
    <cofactor evidence="1">
        <name>pyridoxal 5'-phosphate</name>
        <dbReference type="ChEBI" id="CHEBI:597326"/>
    </cofactor>
</comment>
<evidence type="ECO:0000256" key="9">
    <source>
        <dbReference type="SAM" id="Phobius"/>
    </source>
</evidence>
<dbReference type="AlphaFoldDB" id="A0A397H1M6"/>
<dbReference type="GO" id="GO:0005506">
    <property type="term" value="F:iron ion binding"/>
    <property type="evidence" value="ECO:0007669"/>
    <property type="project" value="InterPro"/>
</dbReference>
<dbReference type="EMBL" id="NKHU02000098">
    <property type="protein sequence ID" value="RHZ55556.1"/>
    <property type="molecule type" value="Genomic_DNA"/>
</dbReference>
<evidence type="ECO:0000256" key="3">
    <source>
        <dbReference type="ARBA" id="ARBA00022576"/>
    </source>
</evidence>
<dbReference type="InterPro" id="IPR015422">
    <property type="entry name" value="PyrdxlP-dep_Trfase_small"/>
</dbReference>
<feature type="transmembrane region" description="Helical" evidence="9">
    <location>
        <begin position="12"/>
        <end position="35"/>
    </location>
</feature>
<dbReference type="GO" id="GO:0006520">
    <property type="term" value="P:amino acid metabolic process"/>
    <property type="evidence" value="ECO:0007669"/>
    <property type="project" value="TreeGrafter"/>
</dbReference>
<dbReference type="GO" id="GO:0030170">
    <property type="term" value="F:pyridoxal phosphate binding"/>
    <property type="evidence" value="ECO:0007669"/>
    <property type="project" value="InterPro"/>
</dbReference>
<dbReference type="Gene3D" id="1.10.630.10">
    <property type="entry name" value="Cytochrome P450"/>
    <property type="match status" value="1"/>
</dbReference>
<reference evidence="11" key="1">
    <citation type="submission" date="2018-08" db="EMBL/GenBank/DDBJ databases">
        <title>Draft genome sequence of azole-resistant Aspergillus thermomutatus (Neosartorya pseudofischeri) strain HMR AF 39, isolated from a human nasal aspirate.</title>
        <authorList>
            <person name="Parent-Michaud M."/>
            <person name="Dufresne P.J."/>
            <person name="Fournier E."/>
            <person name="Martineau C."/>
            <person name="Moreira S."/>
            <person name="Perkins V."/>
            <person name="De Repentigny L."/>
            <person name="Dufresne S.F."/>
        </authorList>
    </citation>
    <scope>NUCLEOTIDE SEQUENCE [LARGE SCALE GENOMIC DNA]</scope>
    <source>
        <strain evidence="11">HMR AF 39</strain>
    </source>
</reference>
<accession>A0A397H1M6</accession>
<gene>
    <name evidence="11" type="ORF">CDV56_105733</name>
</gene>
<dbReference type="CDD" id="cd20615">
    <property type="entry name" value="CYP_GliC-like"/>
    <property type="match status" value="1"/>
</dbReference>
<dbReference type="CDD" id="cd00609">
    <property type="entry name" value="AAT_like"/>
    <property type="match status" value="1"/>
</dbReference>
<proteinExistence type="inferred from homology"/>
<keyword evidence="12" id="KW-1185">Reference proteome</keyword>
<keyword evidence="4" id="KW-0808">Transferase</keyword>
<dbReference type="GO" id="GO:0020037">
    <property type="term" value="F:heme binding"/>
    <property type="evidence" value="ECO:0007669"/>
    <property type="project" value="InterPro"/>
</dbReference>
<dbReference type="InterPro" id="IPR017972">
    <property type="entry name" value="Cyt_P450_CS"/>
</dbReference>
<dbReference type="GO" id="GO:0016705">
    <property type="term" value="F:oxidoreductase activity, acting on paired donors, with incorporation or reduction of molecular oxygen"/>
    <property type="evidence" value="ECO:0007669"/>
    <property type="project" value="InterPro"/>
</dbReference>
<dbReference type="PRINTS" id="PR00753">
    <property type="entry name" value="ACCSYNTHASE"/>
</dbReference>
<dbReference type="Gene3D" id="3.90.1150.10">
    <property type="entry name" value="Aspartate Aminotransferase, domain 1"/>
    <property type="match status" value="1"/>
</dbReference>
<evidence type="ECO:0000256" key="4">
    <source>
        <dbReference type="ARBA" id="ARBA00022679"/>
    </source>
</evidence>
<evidence type="ECO:0000256" key="5">
    <source>
        <dbReference type="ARBA" id="ARBA00022723"/>
    </source>
</evidence>
<keyword evidence="7" id="KW-0560">Oxidoreductase</keyword>
<evidence type="ECO:0000256" key="8">
    <source>
        <dbReference type="ARBA" id="ARBA00023004"/>
    </source>
</evidence>
<evidence type="ECO:0000256" key="2">
    <source>
        <dbReference type="ARBA" id="ARBA00007441"/>
    </source>
</evidence>
<evidence type="ECO:0000256" key="7">
    <source>
        <dbReference type="ARBA" id="ARBA00023002"/>
    </source>
</evidence>
<keyword evidence="9" id="KW-0472">Membrane</keyword>
<sequence>MGIMIFQILGHPLGLAVVGPFLGFFLGIAVLEAAYPGILPQPLLNVLSAPINVYLSWRYPIKSADGTKNLPSCPYRWPNGQGDTAKFLQGIENSPRWEKRFGSIYRIWSGTKPEVVLTRPEHLQPVFFDSDQHTKALNNNSGYLLGELLGKCVGLISPPQWQSVRAVTQPPFLYPACVAQTDRIQEIVRSYFQEPELAETGSLARGLIHPAHDLKMLPFWVVCELFYGRLPRHLVQELKRLAPLRENLMKHAIRGGLARFSWSRYLPTQANRELKEFQTRWRRFNREVVAQARRGEKPAPIAKMYDAVDRREISEDQLLQTLDEALFANLDVTTGGLSWNLVFLAAYPDCQRKLREEIHEATGSGSLNKYLQSQSTYLQACILESSRLKPLAAFSVPQSAPTERVVGGFRIPAETNFVVDAYALNLRSPYWAPDNETYRPDRFLDRKNVELRYSFWRFGFGPRQCMGKYAADAVIRATLVYLLQEYNLSLLDEGDWNRDEESWITHPDFYLCLSIYIMTGPQNNGISVRSHAVVEAIMPKIKDAVAERTRADNPNIDLSTAENWLIRDELIDLCKSSIQEDLTSNHLSYPNGFSGDPSMIEGLASFLNEHFDPHEPVQTAHIATAPGAASCLDALLYTICDPGDAVLVPAPYWNGFDFQFRVRASVTPIPVNCSSFERTLSLDLVAALEEAIKNATSPVKALVLTNPHNPFAQCYPREVIEACLLFCERHDLHLISDEVYALSIFDSADSKGLPPFVSALSLNPASVDCAPHRVHVIWSISKDFGSSGIRLGCTVSQHNPKVIVGVSLASNTQTSSLAAIFTRNLLCSPLTPQLMRLNRERLSLAYSTLTRWIEENGFEYIPANAGIFVFARLGKAVTSWDEEKELVLRCKAAGVLVSAGQAYHGIESEKGWVRITFAVRPEVLLEGLNRLSLALDVRPPSIE</sequence>
<evidence type="ECO:0000313" key="12">
    <source>
        <dbReference type="Proteomes" id="UP000215305"/>
    </source>
</evidence>
<protein>
    <recommendedName>
        <fullName evidence="10">Aminotransferase class I/classII large domain-containing protein</fullName>
    </recommendedName>
</protein>
<dbReference type="InterPro" id="IPR050478">
    <property type="entry name" value="Ethylene_sulfur-biosynth"/>
</dbReference>
<dbReference type="RefSeq" id="XP_026614383.1">
    <property type="nucleotide sequence ID" value="XM_026759352.1"/>
</dbReference>
<dbReference type="PANTHER" id="PTHR43795">
    <property type="entry name" value="BIFUNCTIONAL ASPARTATE AMINOTRANSFERASE AND GLUTAMATE/ASPARTATE-PREPHENATE AMINOTRANSFERASE-RELATED"/>
    <property type="match status" value="1"/>
</dbReference>
<dbReference type="Pfam" id="PF00155">
    <property type="entry name" value="Aminotran_1_2"/>
    <property type="match status" value="1"/>
</dbReference>
<dbReference type="PANTHER" id="PTHR43795:SF32">
    <property type="entry name" value="AMINOTRANSFERASE GLII-RELATED"/>
    <property type="match status" value="1"/>
</dbReference>
<feature type="domain" description="Aminotransferase class I/classII large" evidence="10">
    <location>
        <begin position="578"/>
        <end position="930"/>
    </location>
</feature>
<dbReference type="SUPFAM" id="SSF48264">
    <property type="entry name" value="Cytochrome P450"/>
    <property type="match status" value="1"/>
</dbReference>
<name>A0A397H1M6_ASPTH</name>
<keyword evidence="5" id="KW-0479">Metal-binding</keyword>
<keyword evidence="8" id="KW-0408">Iron</keyword>
<dbReference type="OrthoDB" id="2789670at2759"/>
<dbReference type="SUPFAM" id="SSF53383">
    <property type="entry name" value="PLP-dependent transferases"/>
    <property type="match status" value="1"/>
</dbReference>
<evidence type="ECO:0000256" key="6">
    <source>
        <dbReference type="ARBA" id="ARBA00022898"/>
    </source>
</evidence>
<dbReference type="GeneID" id="38127707"/>
<evidence type="ECO:0000259" key="10">
    <source>
        <dbReference type="Pfam" id="PF00155"/>
    </source>
</evidence>
<keyword evidence="9" id="KW-0812">Transmembrane</keyword>
<dbReference type="Proteomes" id="UP000215305">
    <property type="component" value="Unassembled WGS sequence"/>
</dbReference>
<organism evidence="11 12">
    <name type="scientific">Aspergillus thermomutatus</name>
    <name type="common">Neosartorya pseudofischeri</name>
    <dbReference type="NCBI Taxonomy" id="41047"/>
    <lineage>
        <taxon>Eukaryota</taxon>
        <taxon>Fungi</taxon>
        <taxon>Dikarya</taxon>
        <taxon>Ascomycota</taxon>
        <taxon>Pezizomycotina</taxon>
        <taxon>Eurotiomycetes</taxon>
        <taxon>Eurotiomycetidae</taxon>
        <taxon>Eurotiales</taxon>
        <taxon>Aspergillaceae</taxon>
        <taxon>Aspergillus</taxon>
        <taxon>Aspergillus subgen. Fumigati</taxon>
    </lineage>
</organism>